<evidence type="ECO:0000313" key="2">
    <source>
        <dbReference type="EMBL" id="CAK0830098.1"/>
    </source>
</evidence>
<dbReference type="EMBL" id="CAUYUJ010010713">
    <property type="protein sequence ID" value="CAK0830098.1"/>
    <property type="molecule type" value="Genomic_DNA"/>
</dbReference>
<evidence type="ECO:0000256" key="1">
    <source>
        <dbReference type="SAM" id="MobiDB-lite"/>
    </source>
</evidence>
<proteinExistence type="predicted"/>
<organism evidence="2 3">
    <name type="scientific">Prorocentrum cordatum</name>
    <dbReference type="NCBI Taxonomy" id="2364126"/>
    <lineage>
        <taxon>Eukaryota</taxon>
        <taxon>Sar</taxon>
        <taxon>Alveolata</taxon>
        <taxon>Dinophyceae</taxon>
        <taxon>Prorocentrales</taxon>
        <taxon>Prorocentraceae</taxon>
        <taxon>Prorocentrum</taxon>
    </lineage>
</organism>
<reference evidence="2" key="1">
    <citation type="submission" date="2023-10" db="EMBL/GenBank/DDBJ databases">
        <authorList>
            <person name="Chen Y."/>
            <person name="Shah S."/>
            <person name="Dougan E. K."/>
            <person name="Thang M."/>
            <person name="Chan C."/>
        </authorList>
    </citation>
    <scope>NUCLEOTIDE SEQUENCE [LARGE SCALE GENOMIC DNA]</scope>
</reference>
<feature type="compositionally biased region" description="Basic residues" evidence="1">
    <location>
        <begin position="124"/>
        <end position="134"/>
    </location>
</feature>
<comment type="caution">
    <text evidence="2">The sequence shown here is derived from an EMBL/GenBank/DDBJ whole genome shotgun (WGS) entry which is preliminary data.</text>
</comment>
<feature type="region of interest" description="Disordered" evidence="1">
    <location>
        <begin position="103"/>
        <end position="134"/>
    </location>
</feature>
<name>A0ABN9SGT6_9DINO</name>
<accession>A0ABN9SGT6</accession>
<protein>
    <submittedName>
        <fullName evidence="2">Uncharacterized protein</fullName>
    </submittedName>
</protein>
<gene>
    <name evidence="2" type="ORF">PCOR1329_LOCUS28819</name>
</gene>
<feature type="compositionally biased region" description="Gly residues" evidence="1">
    <location>
        <begin position="106"/>
        <end position="123"/>
    </location>
</feature>
<sequence>MSEDTSNMFLQGAFSIDAKAATSTSEKHKYLVDGYILGQWGSYRRFNESVSAAFRSAYRSQVEAEEEVSIEVTDREQKEELNQRAERGWCNGERAVARAVMAARPSGGGKGGGGCGGGGGGHSKGGHKGGCRLG</sequence>
<dbReference type="Proteomes" id="UP001189429">
    <property type="component" value="Unassembled WGS sequence"/>
</dbReference>
<keyword evidence="3" id="KW-1185">Reference proteome</keyword>
<evidence type="ECO:0000313" key="3">
    <source>
        <dbReference type="Proteomes" id="UP001189429"/>
    </source>
</evidence>